<evidence type="ECO:0000259" key="1">
    <source>
        <dbReference type="Pfam" id="PF12728"/>
    </source>
</evidence>
<accession>A0A0P9DBV4</accession>
<dbReference type="InterPro" id="IPR009061">
    <property type="entry name" value="DNA-bd_dom_put_sf"/>
</dbReference>
<protein>
    <recommendedName>
        <fullName evidence="1">Helix-turn-helix domain-containing protein</fullName>
    </recommendedName>
</protein>
<reference evidence="2 3" key="1">
    <citation type="submission" date="2015-09" db="EMBL/GenBank/DDBJ databases">
        <title>Draft genome sequence of Kouleothrix aurantiaca JCM 19913.</title>
        <authorList>
            <person name="Hemp J."/>
        </authorList>
    </citation>
    <scope>NUCLEOTIDE SEQUENCE [LARGE SCALE GENOMIC DNA]</scope>
    <source>
        <strain evidence="2 3">COM-B</strain>
    </source>
</reference>
<evidence type="ECO:0000313" key="3">
    <source>
        <dbReference type="Proteomes" id="UP000050509"/>
    </source>
</evidence>
<sequence>MPIDAFGFVAYHSTMTNDETNNIQPEQDPLTIGELISLQEAAEYAGLTKDTLHNYVKRGRLRAKKIGWMWVTTRAAVDEYLQSRDTKSIPNKYRNPA</sequence>
<dbReference type="Proteomes" id="UP000050509">
    <property type="component" value="Unassembled WGS sequence"/>
</dbReference>
<dbReference type="InterPro" id="IPR041657">
    <property type="entry name" value="HTH_17"/>
</dbReference>
<dbReference type="Pfam" id="PF12728">
    <property type="entry name" value="HTH_17"/>
    <property type="match status" value="1"/>
</dbReference>
<name>A0A0P9DBV4_9CHLR</name>
<organism evidence="2 3">
    <name type="scientific">Kouleothrix aurantiaca</name>
    <dbReference type="NCBI Taxonomy" id="186479"/>
    <lineage>
        <taxon>Bacteria</taxon>
        <taxon>Bacillati</taxon>
        <taxon>Chloroflexota</taxon>
        <taxon>Chloroflexia</taxon>
        <taxon>Chloroflexales</taxon>
        <taxon>Roseiflexineae</taxon>
        <taxon>Roseiflexaceae</taxon>
        <taxon>Kouleothrix</taxon>
    </lineage>
</organism>
<dbReference type="SUPFAM" id="SSF46955">
    <property type="entry name" value="Putative DNA-binding domain"/>
    <property type="match status" value="1"/>
</dbReference>
<evidence type="ECO:0000313" key="2">
    <source>
        <dbReference type="EMBL" id="KPV53257.1"/>
    </source>
</evidence>
<dbReference type="NCBIfam" id="TIGR01764">
    <property type="entry name" value="excise"/>
    <property type="match status" value="1"/>
</dbReference>
<dbReference type="InterPro" id="IPR010093">
    <property type="entry name" value="SinI_DNA-bd"/>
</dbReference>
<gene>
    <name evidence="2" type="ORF">SE17_10670</name>
</gene>
<comment type="caution">
    <text evidence="2">The sequence shown here is derived from an EMBL/GenBank/DDBJ whole genome shotgun (WGS) entry which is preliminary data.</text>
</comment>
<proteinExistence type="predicted"/>
<dbReference type="EMBL" id="LJCR01000300">
    <property type="protein sequence ID" value="KPV53257.1"/>
    <property type="molecule type" value="Genomic_DNA"/>
</dbReference>
<dbReference type="AlphaFoldDB" id="A0A0P9DBV4"/>
<keyword evidence="3" id="KW-1185">Reference proteome</keyword>
<feature type="domain" description="Helix-turn-helix" evidence="1">
    <location>
        <begin position="36"/>
        <end position="84"/>
    </location>
</feature>
<dbReference type="GO" id="GO:0003677">
    <property type="term" value="F:DNA binding"/>
    <property type="evidence" value="ECO:0007669"/>
    <property type="project" value="InterPro"/>
</dbReference>